<reference evidence="1 2" key="1">
    <citation type="journal article" date="2020" name="BMC Genomics">
        <title>Intraspecific diversification of the crop wild relative Brassica cretica Lam. using demographic model selection.</title>
        <authorList>
            <person name="Kioukis A."/>
            <person name="Michalopoulou V.A."/>
            <person name="Briers L."/>
            <person name="Pirintsos S."/>
            <person name="Studholme D.J."/>
            <person name="Pavlidis P."/>
            <person name="Sarris P.F."/>
        </authorList>
    </citation>
    <scope>NUCLEOTIDE SEQUENCE [LARGE SCALE GENOMIC DNA]</scope>
    <source>
        <strain evidence="2">cv. PFS-1207/04</strain>
    </source>
</reference>
<organism evidence="1 2">
    <name type="scientific">Brassica cretica</name>
    <name type="common">Mustard</name>
    <dbReference type="NCBI Taxonomy" id="69181"/>
    <lineage>
        <taxon>Eukaryota</taxon>
        <taxon>Viridiplantae</taxon>
        <taxon>Streptophyta</taxon>
        <taxon>Embryophyta</taxon>
        <taxon>Tracheophyta</taxon>
        <taxon>Spermatophyta</taxon>
        <taxon>Magnoliopsida</taxon>
        <taxon>eudicotyledons</taxon>
        <taxon>Gunneridae</taxon>
        <taxon>Pentapetalae</taxon>
        <taxon>rosids</taxon>
        <taxon>malvids</taxon>
        <taxon>Brassicales</taxon>
        <taxon>Brassicaceae</taxon>
        <taxon>Brassiceae</taxon>
        <taxon>Brassica</taxon>
    </lineage>
</organism>
<protein>
    <recommendedName>
        <fullName evidence="3">RRM domain-containing protein</fullName>
    </recommendedName>
</protein>
<accession>A0ABQ7EV50</accession>
<dbReference type="PANTHER" id="PTHR32343:SF30">
    <property type="entry name" value="POLYADENYLATE-BINDING PROTEIN-INTERACTING PROTEIN 12"/>
    <property type="match status" value="1"/>
</dbReference>
<keyword evidence="2" id="KW-1185">Reference proteome</keyword>
<dbReference type="PANTHER" id="PTHR32343">
    <property type="entry name" value="SERINE/ARGININE-RICH SPLICING FACTOR"/>
    <property type="match status" value="1"/>
</dbReference>
<dbReference type="EMBL" id="QGKV02000297">
    <property type="protein sequence ID" value="KAF3607464.1"/>
    <property type="molecule type" value="Genomic_DNA"/>
</dbReference>
<gene>
    <name evidence="1" type="ORF">DY000_02049183</name>
</gene>
<sequence>MNPQKSMALREDVIQRTVYVSDIDQQLFRLLTVSSHSEWKVMCFLDSRVRTSPVFGSQAEDEHEMRARTIYYTNIDTKAACGEVYRLRLLGDYHHPARISFVEFVMAESAVTTLNCSGVLLGSLQIRVSPSNTPVCSRAISALPDMVFPFPQSENMNLDDRGGKAWSCGGDASVRWRCEHRCAEVFMGVANTSIILRDDEFLKYLKDHQKNFRFERM</sequence>
<proteinExistence type="predicted"/>
<evidence type="ECO:0000313" key="1">
    <source>
        <dbReference type="EMBL" id="KAF3607464.1"/>
    </source>
</evidence>
<comment type="caution">
    <text evidence="1">The sequence shown here is derived from an EMBL/GenBank/DDBJ whole genome shotgun (WGS) entry which is preliminary data.</text>
</comment>
<evidence type="ECO:0000313" key="2">
    <source>
        <dbReference type="Proteomes" id="UP000266723"/>
    </source>
</evidence>
<name>A0ABQ7EV50_BRACR</name>
<dbReference type="Proteomes" id="UP000266723">
    <property type="component" value="Unassembled WGS sequence"/>
</dbReference>
<evidence type="ECO:0008006" key="3">
    <source>
        <dbReference type="Google" id="ProtNLM"/>
    </source>
</evidence>